<feature type="region of interest" description="Disordered" evidence="6">
    <location>
        <begin position="287"/>
        <end position="336"/>
    </location>
</feature>
<keyword evidence="4 7" id="KW-0472">Membrane</keyword>
<dbReference type="GeneID" id="34565693"/>
<sequence>MSEFSTEAFTLLGVAIAVIFLRTYARINAVGFKHLQADDYLMLLIVITYSAETALAYSVGALWKGLANNGMTDEERKSLDPTSEEYLTRVNGSKTQIAGWITYSCLVLWPAKAAMCTFYVRLTEGLHNFRKRIIAGFVFIAVTWLAVFLSIIFSCVPMHKNWQIYPDPGNFCQPAISKVNILVTVSLNVITDLYLLSIPIPMLLGARLPLRQKIGLVVLFSGGIFVTMAGILRCVLIITNPVTGAQQAGSWAVRETFVAIVTTNMPVVFPLLRRWLTPIVGSISSTLSRGGTSNRYDNKNNNKRSNLPAPGSIMLGSVGEGSSNRKKSRPPYSQYPITEFTVSGSEEHLNKSPPLPGGISKNVEIHIEESKRAGERDTSSTDSNMEGRDMSFTVEVSGADESRSKATRSKSYRENMRSTFSVGGNRKSDSVV</sequence>
<evidence type="ECO:0000259" key="8">
    <source>
        <dbReference type="Pfam" id="PF20684"/>
    </source>
</evidence>
<dbReference type="Proteomes" id="UP000176998">
    <property type="component" value="Unassembled WGS sequence"/>
</dbReference>
<dbReference type="InterPro" id="IPR049326">
    <property type="entry name" value="Rhodopsin_dom_fungi"/>
</dbReference>
<evidence type="ECO:0000256" key="2">
    <source>
        <dbReference type="ARBA" id="ARBA00022692"/>
    </source>
</evidence>
<proteinExistence type="inferred from homology"/>
<keyword evidence="10" id="KW-1185">Reference proteome</keyword>
<dbReference type="InterPro" id="IPR052337">
    <property type="entry name" value="SAT4-like"/>
</dbReference>
<organism evidence="9 10">
    <name type="scientific">Colletotrichum orchidophilum</name>
    <dbReference type="NCBI Taxonomy" id="1209926"/>
    <lineage>
        <taxon>Eukaryota</taxon>
        <taxon>Fungi</taxon>
        <taxon>Dikarya</taxon>
        <taxon>Ascomycota</taxon>
        <taxon>Pezizomycotina</taxon>
        <taxon>Sordariomycetes</taxon>
        <taxon>Hypocreomycetidae</taxon>
        <taxon>Glomerellales</taxon>
        <taxon>Glomerellaceae</taxon>
        <taxon>Colletotrichum</taxon>
    </lineage>
</organism>
<dbReference type="STRING" id="1209926.A0A1G4ASM7"/>
<evidence type="ECO:0000256" key="3">
    <source>
        <dbReference type="ARBA" id="ARBA00022989"/>
    </source>
</evidence>
<evidence type="ECO:0000256" key="5">
    <source>
        <dbReference type="ARBA" id="ARBA00038359"/>
    </source>
</evidence>
<dbReference type="AlphaFoldDB" id="A0A1G4ASM7"/>
<feature type="region of interest" description="Disordered" evidence="6">
    <location>
        <begin position="368"/>
        <end position="432"/>
    </location>
</feature>
<comment type="similarity">
    <text evidence="5">Belongs to the SAT4 family.</text>
</comment>
<evidence type="ECO:0000256" key="7">
    <source>
        <dbReference type="SAM" id="Phobius"/>
    </source>
</evidence>
<protein>
    <recommendedName>
        <fullName evidence="8">Rhodopsin domain-containing protein</fullName>
    </recommendedName>
</protein>
<dbReference type="GO" id="GO:0016020">
    <property type="term" value="C:membrane"/>
    <property type="evidence" value="ECO:0007669"/>
    <property type="project" value="UniProtKB-SubCell"/>
</dbReference>
<feature type="transmembrane region" description="Helical" evidence="7">
    <location>
        <begin position="216"/>
        <end position="239"/>
    </location>
</feature>
<dbReference type="Pfam" id="PF20684">
    <property type="entry name" value="Fung_rhodopsin"/>
    <property type="match status" value="1"/>
</dbReference>
<feature type="transmembrane region" description="Helical" evidence="7">
    <location>
        <begin position="179"/>
        <end position="204"/>
    </location>
</feature>
<evidence type="ECO:0000313" key="10">
    <source>
        <dbReference type="Proteomes" id="UP000176998"/>
    </source>
</evidence>
<gene>
    <name evidence="9" type="ORF">CORC01_12563</name>
</gene>
<dbReference type="PANTHER" id="PTHR33048:SF2">
    <property type="entry name" value="SRPK"/>
    <property type="match status" value="1"/>
</dbReference>
<dbReference type="OrthoDB" id="2988756at2759"/>
<feature type="transmembrane region" description="Helical" evidence="7">
    <location>
        <begin position="40"/>
        <end position="63"/>
    </location>
</feature>
<evidence type="ECO:0000256" key="6">
    <source>
        <dbReference type="SAM" id="MobiDB-lite"/>
    </source>
</evidence>
<reference evidence="9 10" key="1">
    <citation type="submission" date="2016-09" db="EMBL/GenBank/DDBJ databases">
        <authorList>
            <person name="Capua I."/>
            <person name="De Benedictis P."/>
            <person name="Joannis T."/>
            <person name="Lombin L.H."/>
            <person name="Cattoli G."/>
        </authorList>
    </citation>
    <scope>NUCLEOTIDE SEQUENCE [LARGE SCALE GENOMIC DNA]</scope>
    <source>
        <strain evidence="9 10">IMI 309357</strain>
    </source>
</reference>
<evidence type="ECO:0000256" key="4">
    <source>
        <dbReference type="ARBA" id="ARBA00023136"/>
    </source>
</evidence>
<evidence type="ECO:0000256" key="1">
    <source>
        <dbReference type="ARBA" id="ARBA00004141"/>
    </source>
</evidence>
<feature type="compositionally biased region" description="Basic and acidic residues" evidence="6">
    <location>
        <begin position="368"/>
        <end position="389"/>
    </location>
</feature>
<feature type="transmembrane region" description="Helical" evidence="7">
    <location>
        <begin position="6"/>
        <end position="25"/>
    </location>
</feature>
<comment type="subcellular location">
    <subcellularLocation>
        <location evidence="1">Membrane</location>
        <topology evidence="1">Multi-pass membrane protein</topology>
    </subcellularLocation>
</comment>
<name>A0A1G4ASM7_9PEZI</name>
<feature type="transmembrane region" description="Helical" evidence="7">
    <location>
        <begin position="134"/>
        <end position="159"/>
    </location>
</feature>
<keyword evidence="2 7" id="KW-0812">Transmembrane</keyword>
<dbReference type="EMBL" id="MJBS01000157">
    <property type="protein sequence ID" value="OHE92160.1"/>
    <property type="molecule type" value="Genomic_DNA"/>
</dbReference>
<dbReference type="RefSeq" id="XP_022469330.1">
    <property type="nucleotide sequence ID" value="XM_022624183.1"/>
</dbReference>
<dbReference type="PANTHER" id="PTHR33048">
    <property type="entry name" value="PTH11-LIKE INTEGRAL MEMBRANE PROTEIN (AFU_ORTHOLOGUE AFUA_5G11245)"/>
    <property type="match status" value="1"/>
</dbReference>
<feature type="transmembrane region" description="Helical" evidence="7">
    <location>
        <begin position="97"/>
        <end position="122"/>
    </location>
</feature>
<accession>A0A1G4ASM7</accession>
<feature type="domain" description="Rhodopsin" evidence="8">
    <location>
        <begin position="21"/>
        <end position="274"/>
    </location>
</feature>
<comment type="caution">
    <text evidence="9">The sequence shown here is derived from an EMBL/GenBank/DDBJ whole genome shotgun (WGS) entry which is preliminary data.</text>
</comment>
<evidence type="ECO:0000313" key="9">
    <source>
        <dbReference type="EMBL" id="OHE92160.1"/>
    </source>
</evidence>
<keyword evidence="3 7" id="KW-1133">Transmembrane helix</keyword>